<dbReference type="InterPro" id="IPR020843">
    <property type="entry name" value="ER"/>
</dbReference>
<evidence type="ECO:0000313" key="2">
    <source>
        <dbReference type="EMBL" id="SDX23816.1"/>
    </source>
</evidence>
<organism evidence="2 3">
    <name type="scientific">Albimonas donghaensis</name>
    <dbReference type="NCBI Taxonomy" id="356660"/>
    <lineage>
        <taxon>Bacteria</taxon>
        <taxon>Pseudomonadati</taxon>
        <taxon>Pseudomonadota</taxon>
        <taxon>Alphaproteobacteria</taxon>
        <taxon>Rhodobacterales</taxon>
        <taxon>Paracoccaceae</taxon>
        <taxon>Albimonas</taxon>
    </lineage>
</organism>
<dbReference type="InterPro" id="IPR013149">
    <property type="entry name" value="ADH-like_C"/>
</dbReference>
<dbReference type="RefSeq" id="WP_092682183.1">
    <property type="nucleotide sequence ID" value="NZ_FNMZ01000004.1"/>
</dbReference>
<gene>
    <name evidence="2" type="ORF">SAMN05444336_10434</name>
</gene>
<accession>A0A1H3A2I1</accession>
<dbReference type="GO" id="GO:0016491">
    <property type="term" value="F:oxidoreductase activity"/>
    <property type="evidence" value="ECO:0007669"/>
    <property type="project" value="InterPro"/>
</dbReference>
<feature type="domain" description="Enoyl reductase (ER)" evidence="1">
    <location>
        <begin position="18"/>
        <end position="331"/>
    </location>
</feature>
<dbReference type="AlphaFoldDB" id="A0A1H3A2I1"/>
<dbReference type="InterPro" id="IPR013154">
    <property type="entry name" value="ADH-like_N"/>
</dbReference>
<dbReference type="Gene3D" id="3.90.180.10">
    <property type="entry name" value="Medium-chain alcohol dehydrogenases, catalytic domain"/>
    <property type="match status" value="1"/>
</dbReference>
<name>A0A1H3A2I1_9RHOB</name>
<dbReference type="InterPro" id="IPR036291">
    <property type="entry name" value="NAD(P)-bd_dom_sf"/>
</dbReference>
<dbReference type="OrthoDB" id="4190732at2"/>
<dbReference type="SUPFAM" id="SSF51735">
    <property type="entry name" value="NAD(P)-binding Rossmann-fold domains"/>
    <property type="match status" value="1"/>
</dbReference>
<sequence>MSGGTLSLRAMQCMTLDGPDALALNTLQSPPPGPGEVRLRLGASGVNFPDLLMTRGLYQHKAEPPFIPGLEAAGTVVDMGEGVTGWAPGDRAVAMTGAAGAGFAELTTVAADLLLPVPEGMSDVDAACLYVGHSTAWNGVVDRGRLQPGETLVVTGAAGGVGLAAVQLGRAMGAQVIAIASSETKRAVTLEEGAHHALDPADPDLRDKVKALTGGVGADVVYDPVGGRMFTEGVRMLRPEGRLAIIGFAGGEIAQFGSNIVLIKEIELIGVRAGQYGRRHPDRRLAAWKRMSAWVADGTFRPRVSRTFPLAEGAAALKALEDRSVIGKVAVTMD</sequence>
<dbReference type="CDD" id="cd08241">
    <property type="entry name" value="QOR1"/>
    <property type="match status" value="1"/>
</dbReference>
<dbReference type="Pfam" id="PF00107">
    <property type="entry name" value="ADH_zinc_N"/>
    <property type="match status" value="1"/>
</dbReference>
<dbReference type="Gene3D" id="3.40.50.720">
    <property type="entry name" value="NAD(P)-binding Rossmann-like Domain"/>
    <property type="match status" value="1"/>
</dbReference>
<evidence type="ECO:0000313" key="3">
    <source>
        <dbReference type="Proteomes" id="UP000199118"/>
    </source>
</evidence>
<dbReference type="SUPFAM" id="SSF50129">
    <property type="entry name" value="GroES-like"/>
    <property type="match status" value="1"/>
</dbReference>
<dbReference type="PANTHER" id="PTHR43677:SF4">
    <property type="entry name" value="QUINONE OXIDOREDUCTASE-LIKE PROTEIN 2"/>
    <property type="match status" value="1"/>
</dbReference>
<dbReference type="Proteomes" id="UP000199118">
    <property type="component" value="Unassembled WGS sequence"/>
</dbReference>
<proteinExistence type="predicted"/>
<protein>
    <submittedName>
        <fullName evidence="2">NADPH2:quinone reductase</fullName>
    </submittedName>
</protein>
<dbReference type="EMBL" id="FNMZ01000004">
    <property type="protein sequence ID" value="SDX23816.1"/>
    <property type="molecule type" value="Genomic_DNA"/>
</dbReference>
<dbReference type="STRING" id="356660.SAMN05444336_10434"/>
<dbReference type="Pfam" id="PF08240">
    <property type="entry name" value="ADH_N"/>
    <property type="match status" value="1"/>
</dbReference>
<dbReference type="SMART" id="SM00829">
    <property type="entry name" value="PKS_ER"/>
    <property type="match status" value="1"/>
</dbReference>
<keyword evidence="3" id="KW-1185">Reference proteome</keyword>
<reference evidence="2 3" key="1">
    <citation type="submission" date="2016-10" db="EMBL/GenBank/DDBJ databases">
        <authorList>
            <person name="de Groot N.N."/>
        </authorList>
    </citation>
    <scope>NUCLEOTIDE SEQUENCE [LARGE SCALE GENOMIC DNA]</scope>
    <source>
        <strain evidence="2 3">DSM 17890</strain>
    </source>
</reference>
<dbReference type="InterPro" id="IPR011032">
    <property type="entry name" value="GroES-like_sf"/>
</dbReference>
<evidence type="ECO:0000259" key="1">
    <source>
        <dbReference type="SMART" id="SM00829"/>
    </source>
</evidence>
<dbReference type="InterPro" id="IPR051397">
    <property type="entry name" value="Zn-ADH-like_protein"/>
</dbReference>
<dbReference type="PANTHER" id="PTHR43677">
    <property type="entry name" value="SHORT-CHAIN DEHYDROGENASE/REDUCTASE"/>
    <property type="match status" value="1"/>
</dbReference>